<dbReference type="EMBL" id="CANHGI010000004">
    <property type="protein sequence ID" value="CAI5449811.1"/>
    <property type="molecule type" value="Genomic_DNA"/>
</dbReference>
<accession>A0A9P1IRI1</accession>
<keyword evidence="2" id="KW-1185">Reference proteome</keyword>
<name>A0A9P1IRI1_9PELO</name>
<sequence length="112" mass="13301">MSLDPCRFDEFIQTIFLIPGIWKKEFLLDDQHLTQVWKHISHTFSISEPEAQNQWNYLIHLHHLMHKSINSTAKFRFPDPISSEKWLPAETVLAQTLAPFFKEKLDEILIDK</sequence>
<dbReference type="Proteomes" id="UP001152747">
    <property type="component" value="Unassembled WGS sequence"/>
</dbReference>
<dbReference type="AlphaFoldDB" id="A0A9P1IRI1"/>
<gene>
    <name evidence="1" type="ORF">CAMP_LOCUS12448</name>
</gene>
<protein>
    <submittedName>
        <fullName evidence="1">Uncharacterized protein</fullName>
    </submittedName>
</protein>
<evidence type="ECO:0000313" key="1">
    <source>
        <dbReference type="EMBL" id="CAI5449811.1"/>
    </source>
</evidence>
<dbReference type="OrthoDB" id="5818234at2759"/>
<comment type="caution">
    <text evidence="1">The sequence shown here is derived from an EMBL/GenBank/DDBJ whole genome shotgun (WGS) entry which is preliminary data.</text>
</comment>
<reference evidence="1" key="1">
    <citation type="submission" date="2022-11" db="EMBL/GenBank/DDBJ databases">
        <authorList>
            <person name="Kikuchi T."/>
        </authorList>
    </citation>
    <scope>NUCLEOTIDE SEQUENCE</scope>
    <source>
        <strain evidence="1">PS1010</strain>
    </source>
</reference>
<proteinExistence type="predicted"/>
<organism evidence="1 2">
    <name type="scientific">Caenorhabditis angaria</name>
    <dbReference type="NCBI Taxonomy" id="860376"/>
    <lineage>
        <taxon>Eukaryota</taxon>
        <taxon>Metazoa</taxon>
        <taxon>Ecdysozoa</taxon>
        <taxon>Nematoda</taxon>
        <taxon>Chromadorea</taxon>
        <taxon>Rhabditida</taxon>
        <taxon>Rhabditina</taxon>
        <taxon>Rhabditomorpha</taxon>
        <taxon>Rhabditoidea</taxon>
        <taxon>Rhabditidae</taxon>
        <taxon>Peloderinae</taxon>
        <taxon>Caenorhabditis</taxon>
    </lineage>
</organism>
<evidence type="ECO:0000313" key="2">
    <source>
        <dbReference type="Proteomes" id="UP001152747"/>
    </source>
</evidence>